<comment type="caution">
    <text evidence="2">The sequence shown here is derived from an EMBL/GenBank/DDBJ whole genome shotgun (WGS) entry which is preliminary data.</text>
</comment>
<dbReference type="SUPFAM" id="SSF51905">
    <property type="entry name" value="FAD/NAD(P)-binding domain"/>
    <property type="match status" value="1"/>
</dbReference>
<dbReference type="PANTHER" id="PTHR42841">
    <property type="entry name" value="AMINE OXIDASE"/>
    <property type="match status" value="1"/>
</dbReference>
<proteinExistence type="predicted"/>
<feature type="domain" description="Amine oxidase" evidence="1">
    <location>
        <begin position="66"/>
        <end position="194"/>
    </location>
</feature>
<accession>A0AAW0LJJ8</accession>
<evidence type="ECO:0000313" key="2">
    <source>
        <dbReference type="EMBL" id="KAK7851679.1"/>
    </source>
</evidence>
<dbReference type="AlphaFoldDB" id="A0AAW0LJJ8"/>
<protein>
    <recommendedName>
        <fullName evidence="1">Amine oxidase domain-containing protein</fullName>
    </recommendedName>
</protein>
<dbReference type="EMBL" id="PKMF04000084">
    <property type="protein sequence ID" value="KAK7851679.1"/>
    <property type="molecule type" value="Genomic_DNA"/>
</dbReference>
<dbReference type="Proteomes" id="UP000237347">
    <property type="component" value="Unassembled WGS sequence"/>
</dbReference>
<gene>
    <name evidence="2" type="ORF">CFP56_041265</name>
</gene>
<dbReference type="InterPro" id="IPR036188">
    <property type="entry name" value="FAD/NAD-bd_sf"/>
</dbReference>
<evidence type="ECO:0000313" key="3">
    <source>
        <dbReference type="Proteomes" id="UP000237347"/>
    </source>
</evidence>
<dbReference type="Pfam" id="PF01593">
    <property type="entry name" value="Amino_oxidase"/>
    <property type="match status" value="1"/>
</dbReference>
<dbReference type="InterPro" id="IPR002937">
    <property type="entry name" value="Amino_oxidase"/>
</dbReference>
<keyword evidence="3" id="KW-1185">Reference proteome</keyword>
<dbReference type="GO" id="GO:0016491">
    <property type="term" value="F:oxidoreductase activity"/>
    <property type="evidence" value="ECO:0007669"/>
    <property type="project" value="InterPro"/>
</dbReference>
<sequence>MTSLPPTLDGKLHTVANLLCHFWDSVNSLQNPIGSLLDKLLIASNIIHVLTKFDEEIITSNKIPTIDLLRKTGFSDSIVSRFFRPFFGGMFFDKDLETSSRLFDFIFKCLALSHNAPLANGIATIPQQLGDKLPPGSILFNSKVASIDFDGSKFESMPSLSLENSDVLRSEVGVIVAIEELEALKLLRETKLNPKLVRTKVCLYFSADRTQVRVRELILFLNGLGKGIVNNMFFATNMAPSYGPPDKALI</sequence>
<reference evidence="2 3" key="1">
    <citation type="journal article" date="2018" name="Sci. Data">
        <title>The draft genome sequence of cork oak.</title>
        <authorList>
            <person name="Ramos A.M."/>
            <person name="Usie A."/>
            <person name="Barbosa P."/>
            <person name="Barros P.M."/>
            <person name="Capote T."/>
            <person name="Chaves I."/>
            <person name="Simoes F."/>
            <person name="Abreu I."/>
            <person name="Carrasquinho I."/>
            <person name="Faro C."/>
            <person name="Guimaraes J.B."/>
            <person name="Mendonca D."/>
            <person name="Nobrega F."/>
            <person name="Rodrigues L."/>
            <person name="Saibo N.J.M."/>
            <person name="Varela M.C."/>
            <person name="Egas C."/>
            <person name="Matos J."/>
            <person name="Miguel C.M."/>
            <person name="Oliveira M.M."/>
            <person name="Ricardo C.P."/>
            <person name="Goncalves S."/>
        </authorList>
    </citation>
    <scope>NUCLEOTIDE SEQUENCE [LARGE SCALE GENOMIC DNA]</scope>
    <source>
        <strain evidence="3">cv. HL8</strain>
    </source>
</reference>
<evidence type="ECO:0000259" key="1">
    <source>
        <dbReference type="Pfam" id="PF01593"/>
    </source>
</evidence>
<organism evidence="2 3">
    <name type="scientific">Quercus suber</name>
    <name type="common">Cork oak</name>
    <dbReference type="NCBI Taxonomy" id="58331"/>
    <lineage>
        <taxon>Eukaryota</taxon>
        <taxon>Viridiplantae</taxon>
        <taxon>Streptophyta</taxon>
        <taxon>Embryophyta</taxon>
        <taxon>Tracheophyta</taxon>
        <taxon>Spermatophyta</taxon>
        <taxon>Magnoliopsida</taxon>
        <taxon>eudicotyledons</taxon>
        <taxon>Gunneridae</taxon>
        <taxon>Pentapetalae</taxon>
        <taxon>rosids</taxon>
        <taxon>fabids</taxon>
        <taxon>Fagales</taxon>
        <taxon>Fagaceae</taxon>
        <taxon>Quercus</taxon>
    </lineage>
</organism>
<name>A0AAW0LJJ8_QUESU</name>